<protein>
    <submittedName>
        <fullName evidence="1">Uncharacterized protein</fullName>
    </submittedName>
</protein>
<sequence>MYHRGTTTSHRGVELYVFVPPWYNHATDFAQFCSRLYHRGTDACIFIRNPYRACTTVVQTRVIW</sequence>
<gene>
    <name evidence="1" type="ORF">BIFGAL_03557</name>
</gene>
<evidence type="ECO:0000313" key="1">
    <source>
        <dbReference type="EMBL" id="EFA22532.1"/>
    </source>
</evidence>
<evidence type="ECO:0000313" key="2">
    <source>
        <dbReference type="Proteomes" id="UP000003656"/>
    </source>
</evidence>
<dbReference type="AlphaFoldDB" id="D1NUN1"/>
<proteinExistence type="predicted"/>
<organism evidence="1 2">
    <name type="scientific">Bifidobacterium gallicum DSM 20093 = LMG 11596</name>
    <dbReference type="NCBI Taxonomy" id="561180"/>
    <lineage>
        <taxon>Bacteria</taxon>
        <taxon>Bacillati</taxon>
        <taxon>Actinomycetota</taxon>
        <taxon>Actinomycetes</taxon>
        <taxon>Bifidobacteriales</taxon>
        <taxon>Bifidobacteriaceae</taxon>
        <taxon>Bifidobacterium</taxon>
    </lineage>
</organism>
<dbReference type="Proteomes" id="UP000003656">
    <property type="component" value="Unassembled WGS sequence"/>
</dbReference>
<reference evidence="1 2" key="1">
    <citation type="submission" date="2009-11" db="EMBL/GenBank/DDBJ databases">
        <authorList>
            <person name="Weinstock G."/>
            <person name="Sodergren E."/>
            <person name="Clifton S."/>
            <person name="Fulton L."/>
            <person name="Fulton B."/>
            <person name="Courtney L."/>
            <person name="Fronick C."/>
            <person name="Harrison M."/>
            <person name="Strong C."/>
            <person name="Farmer C."/>
            <person name="Delahaunty K."/>
            <person name="Markovic C."/>
            <person name="Hall O."/>
            <person name="Minx P."/>
            <person name="Tomlinson C."/>
            <person name="Mitreva M."/>
            <person name="Nelson J."/>
            <person name="Hou S."/>
            <person name="Wollam A."/>
            <person name="Pepin K.H."/>
            <person name="Johnson M."/>
            <person name="Bhonagiri V."/>
            <person name="Nash W.E."/>
            <person name="Warren W."/>
            <person name="Chinwalla A."/>
            <person name="Mardis E.R."/>
            <person name="Wilson R.K."/>
        </authorList>
    </citation>
    <scope>NUCLEOTIDE SEQUENCE [LARGE SCALE GENOMIC DNA]</scope>
    <source>
        <strain evidence="1 2">DSM 20093</strain>
    </source>
</reference>
<accession>D1NUN1</accession>
<name>D1NUN1_9BIFI</name>
<dbReference type="EMBL" id="ABXB03000003">
    <property type="protein sequence ID" value="EFA22532.1"/>
    <property type="molecule type" value="Genomic_DNA"/>
</dbReference>
<comment type="caution">
    <text evidence="1">The sequence shown here is derived from an EMBL/GenBank/DDBJ whole genome shotgun (WGS) entry which is preliminary data.</text>
</comment>